<evidence type="ECO:0000256" key="5">
    <source>
        <dbReference type="SAM" id="MobiDB-lite"/>
    </source>
</evidence>
<feature type="region of interest" description="Disordered" evidence="5">
    <location>
        <begin position="141"/>
        <end position="230"/>
    </location>
</feature>
<dbReference type="EMBL" id="BARU01004095">
    <property type="protein sequence ID" value="GAH18569.1"/>
    <property type="molecule type" value="Genomic_DNA"/>
</dbReference>
<feature type="transmembrane region" description="Helical" evidence="6">
    <location>
        <begin position="235"/>
        <end position="252"/>
    </location>
</feature>
<evidence type="ECO:0000256" key="6">
    <source>
        <dbReference type="SAM" id="Phobius"/>
    </source>
</evidence>
<keyword evidence="4" id="KW-0106">Calcium</keyword>
<evidence type="ECO:0000256" key="4">
    <source>
        <dbReference type="ARBA" id="ARBA00022837"/>
    </source>
</evidence>
<protein>
    <submittedName>
        <fullName evidence="7">Uncharacterized protein</fullName>
    </submittedName>
</protein>
<gene>
    <name evidence="7" type="ORF">S03H2_08428</name>
</gene>
<keyword evidence="6" id="KW-0472">Membrane</keyword>
<dbReference type="InterPro" id="IPR053180">
    <property type="entry name" value="Ca-binding_acidic-repeat"/>
</dbReference>
<dbReference type="InterPro" id="IPR018247">
    <property type="entry name" value="EF_Hand_1_Ca_BS"/>
</dbReference>
<dbReference type="PANTHER" id="PTHR37467:SF1">
    <property type="entry name" value="EXPORTED CALCIUM-BINDING GLYCOPROTEIN"/>
    <property type="match status" value="1"/>
</dbReference>
<keyword evidence="6" id="KW-0812">Transmembrane</keyword>
<feature type="non-terminal residue" evidence="7">
    <location>
        <position position="1"/>
    </location>
</feature>
<dbReference type="PANTHER" id="PTHR37467">
    <property type="entry name" value="EXPORTED CALCIUM-BINDING GLYCOPROTEIN-RELATED"/>
    <property type="match status" value="1"/>
</dbReference>
<feature type="compositionally biased region" description="Acidic residues" evidence="5">
    <location>
        <begin position="155"/>
        <end position="164"/>
    </location>
</feature>
<keyword evidence="2" id="KW-0964">Secreted</keyword>
<evidence type="ECO:0000256" key="3">
    <source>
        <dbReference type="ARBA" id="ARBA00022729"/>
    </source>
</evidence>
<dbReference type="AlphaFoldDB" id="X1EN89"/>
<evidence type="ECO:0000256" key="1">
    <source>
        <dbReference type="ARBA" id="ARBA00004613"/>
    </source>
</evidence>
<reference evidence="7" key="1">
    <citation type="journal article" date="2014" name="Front. Microbiol.">
        <title>High frequency of phylogenetically diverse reductive dehalogenase-homologous genes in deep subseafloor sedimentary metagenomes.</title>
        <authorList>
            <person name="Kawai M."/>
            <person name="Futagami T."/>
            <person name="Toyoda A."/>
            <person name="Takaki Y."/>
            <person name="Nishi S."/>
            <person name="Hori S."/>
            <person name="Arai W."/>
            <person name="Tsubouchi T."/>
            <person name="Morono Y."/>
            <person name="Uchiyama I."/>
            <person name="Ito T."/>
            <person name="Fujiyama A."/>
            <person name="Inagaki F."/>
            <person name="Takami H."/>
        </authorList>
    </citation>
    <scope>NUCLEOTIDE SEQUENCE</scope>
    <source>
        <strain evidence="7">Expedition CK06-06</strain>
    </source>
</reference>
<dbReference type="Pfam" id="PF18884">
    <property type="entry name" value="TSP3_bac"/>
    <property type="match status" value="7"/>
</dbReference>
<accession>X1EN89</accession>
<sequence>GSSTHTTNFDQDSDGLWDYEEEILGTDVYYNDSDGDTVSDGDEINQYLLDPLVSDIDRDTDEDGISNKDEIDIYYSNVENPDTDFDGLSDWDEINIYGTNLLSSDTDEDGLSDDYEVLYDFLDPNNPDDALQDYDQDNLSNLDERSWGCDPGNPDTDDDGLLDGDEVKRYFTNPLMSDADADYDGDGLTNVDEVDIHETDPSNPDSDGDGYDDGVEVKNGSDPLDENSIPTDKSSFYFLGLVLVVLVLGVIFRKHKR</sequence>
<keyword evidence="6" id="KW-1133">Transmembrane helix</keyword>
<proteinExistence type="predicted"/>
<dbReference type="InterPro" id="IPR059100">
    <property type="entry name" value="TSP3_bac"/>
</dbReference>
<keyword evidence="3" id="KW-0732">Signal</keyword>
<evidence type="ECO:0000256" key="2">
    <source>
        <dbReference type="ARBA" id="ARBA00022525"/>
    </source>
</evidence>
<organism evidence="7">
    <name type="scientific">marine sediment metagenome</name>
    <dbReference type="NCBI Taxonomy" id="412755"/>
    <lineage>
        <taxon>unclassified sequences</taxon>
        <taxon>metagenomes</taxon>
        <taxon>ecological metagenomes</taxon>
    </lineage>
</organism>
<comment type="subcellular location">
    <subcellularLocation>
        <location evidence="1">Secreted</location>
    </subcellularLocation>
</comment>
<dbReference type="PROSITE" id="PS00018">
    <property type="entry name" value="EF_HAND_1"/>
    <property type="match status" value="1"/>
</dbReference>
<evidence type="ECO:0000313" key="7">
    <source>
        <dbReference type="EMBL" id="GAH18569.1"/>
    </source>
</evidence>
<comment type="caution">
    <text evidence="7">The sequence shown here is derived from an EMBL/GenBank/DDBJ whole genome shotgun (WGS) entry which is preliminary data.</text>
</comment>
<name>X1EN89_9ZZZZ</name>